<dbReference type="InterPro" id="IPR029058">
    <property type="entry name" value="AB_hydrolase_fold"/>
</dbReference>
<evidence type="ECO:0008006" key="3">
    <source>
        <dbReference type="Google" id="ProtNLM"/>
    </source>
</evidence>
<reference evidence="1 2" key="1">
    <citation type="submission" date="2020-10" db="EMBL/GenBank/DDBJ databases">
        <title>Sequencing the genomes of 1000 actinobacteria strains.</title>
        <authorList>
            <person name="Klenk H.-P."/>
        </authorList>
    </citation>
    <scope>NUCLEOTIDE SEQUENCE [LARGE SCALE GENOMIC DNA]</scope>
    <source>
        <strain evidence="1 2">DSM 43748</strain>
    </source>
</reference>
<dbReference type="Gene3D" id="3.40.50.1820">
    <property type="entry name" value="alpha/beta hydrolase"/>
    <property type="match status" value="1"/>
</dbReference>
<sequence length="53" mass="5390">MLAGADSSPRMRDAAKAVAEALPDARFRSLAGQAHGQVDPAAFASALSAFFLG</sequence>
<gene>
    <name evidence="1" type="ORF">H4W81_004337</name>
</gene>
<dbReference type="EMBL" id="JADBEF010000001">
    <property type="protein sequence ID" value="MBE1561558.1"/>
    <property type="molecule type" value="Genomic_DNA"/>
</dbReference>
<protein>
    <recommendedName>
        <fullName evidence="3">Alpha/beta hydrolase</fullName>
    </recommendedName>
</protein>
<comment type="caution">
    <text evidence="1">The sequence shown here is derived from an EMBL/GenBank/DDBJ whole genome shotgun (WGS) entry which is preliminary data.</text>
</comment>
<dbReference type="Proteomes" id="UP000661607">
    <property type="component" value="Unassembled WGS sequence"/>
</dbReference>
<evidence type="ECO:0000313" key="1">
    <source>
        <dbReference type="EMBL" id="MBE1561558.1"/>
    </source>
</evidence>
<dbReference type="RefSeq" id="WP_192776446.1">
    <property type="nucleotide sequence ID" value="NZ_BAAASY010000012.1"/>
</dbReference>
<proteinExistence type="predicted"/>
<keyword evidence="2" id="KW-1185">Reference proteome</keyword>
<evidence type="ECO:0000313" key="2">
    <source>
        <dbReference type="Proteomes" id="UP000661607"/>
    </source>
</evidence>
<organism evidence="1 2">
    <name type="scientific">Nonomuraea africana</name>
    <dbReference type="NCBI Taxonomy" id="46171"/>
    <lineage>
        <taxon>Bacteria</taxon>
        <taxon>Bacillati</taxon>
        <taxon>Actinomycetota</taxon>
        <taxon>Actinomycetes</taxon>
        <taxon>Streptosporangiales</taxon>
        <taxon>Streptosporangiaceae</taxon>
        <taxon>Nonomuraea</taxon>
    </lineage>
</organism>
<accession>A0ABR9KHR5</accession>
<name>A0ABR9KHR5_9ACTN</name>